<dbReference type="InterPro" id="IPR029058">
    <property type="entry name" value="AB_hydrolase_fold"/>
</dbReference>
<gene>
    <name evidence="3" type="ORF">CRYO30217_02571</name>
</gene>
<dbReference type="InterPro" id="IPR050955">
    <property type="entry name" value="Plant_Biomass_Hydrol_Est"/>
</dbReference>
<accession>A0A916JQL2</accession>
<evidence type="ECO:0000256" key="1">
    <source>
        <dbReference type="ARBA" id="ARBA00022729"/>
    </source>
</evidence>
<name>A0A916JQL2_9FLAO</name>
<dbReference type="AlphaFoldDB" id="A0A916JQL2"/>
<evidence type="ECO:0000256" key="2">
    <source>
        <dbReference type="ARBA" id="ARBA00022801"/>
    </source>
</evidence>
<dbReference type="SUPFAM" id="SSF53474">
    <property type="entry name" value="alpha/beta-Hydrolases"/>
    <property type="match status" value="1"/>
</dbReference>
<proteinExistence type="predicted"/>
<keyword evidence="1" id="KW-0732">Signal</keyword>
<sequence>MMKYVLVKLYILLLVVVSYCQNGEVVSIKGLQHNPGNLKGSIYIPQKLAHHSKQKPLVVLLHGCGQSPEQLLSITGIQKYADSLGFYLLLPEQKIINNPSKCFNWFYEKDISHQEEGESRSIIAMIDYAEGNYPIDIYSVHVIGLSAGAAMANALLLHYPRVFNSGAIIAGGPVGLASNPIEAMKVLNGKISKTQEEYKTSCSHCNSARRFPKVMLMHGTEDIVVSPNNLKEATKQWLGILDDDVADSIQIDRYLEVEQITTTIYMDSLDHELLKTVRIKGLGHKYPQARGDCYGKSGEDGLHATEIGYNLTLDIIHYFGLDKSRKSPNRKQEPDWEHKYVSLKRYCDGTYYELETSTDTCNSKRFVNYTISQLNGCAVSDYFYINK</sequence>
<evidence type="ECO:0000313" key="3">
    <source>
        <dbReference type="EMBL" id="CAG5084805.1"/>
    </source>
</evidence>
<evidence type="ECO:0008006" key="5">
    <source>
        <dbReference type="Google" id="ProtNLM"/>
    </source>
</evidence>
<dbReference type="PANTHER" id="PTHR43037">
    <property type="entry name" value="UNNAMED PRODUCT-RELATED"/>
    <property type="match status" value="1"/>
</dbReference>
<dbReference type="GO" id="GO:0016787">
    <property type="term" value="F:hydrolase activity"/>
    <property type="evidence" value="ECO:0007669"/>
    <property type="project" value="UniProtKB-KW"/>
</dbReference>
<keyword evidence="2" id="KW-0378">Hydrolase</keyword>
<dbReference type="EMBL" id="OU015584">
    <property type="protein sequence ID" value="CAG5084805.1"/>
    <property type="molecule type" value="Genomic_DNA"/>
</dbReference>
<evidence type="ECO:0000313" key="4">
    <source>
        <dbReference type="Proteomes" id="UP000683507"/>
    </source>
</evidence>
<dbReference type="Pfam" id="PF10503">
    <property type="entry name" value="Esterase_PHB"/>
    <property type="match status" value="1"/>
</dbReference>
<dbReference type="KEGG" id="ptan:CRYO30217_02571"/>
<dbReference type="RefSeq" id="WP_258542790.1">
    <property type="nucleotide sequence ID" value="NZ_OU015584.1"/>
</dbReference>
<organism evidence="3 4">
    <name type="scientific">Parvicella tangerina</name>
    <dbReference type="NCBI Taxonomy" id="2829795"/>
    <lineage>
        <taxon>Bacteria</taxon>
        <taxon>Pseudomonadati</taxon>
        <taxon>Bacteroidota</taxon>
        <taxon>Flavobacteriia</taxon>
        <taxon>Flavobacteriales</taxon>
        <taxon>Parvicellaceae</taxon>
        <taxon>Parvicella</taxon>
    </lineage>
</organism>
<dbReference type="NCBIfam" id="TIGR01840">
    <property type="entry name" value="esterase_phb"/>
    <property type="match status" value="1"/>
</dbReference>
<keyword evidence="4" id="KW-1185">Reference proteome</keyword>
<dbReference type="InterPro" id="IPR010126">
    <property type="entry name" value="Esterase_phb"/>
</dbReference>
<protein>
    <recommendedName>
        <fullName evidence="5">Poly(3-hydroxybutyrate) depolymerase</fullName>
    </recommendedName>
</protein>
<dbReference type="GO" id="GO:0005576">
    <property type="term" value="C:extracellular region"/>
    <property type="evidence" value="ECO:0007669"/>
    <property type="project" value="InterPro"/>
</dbReference>
<reference evidence="3" key="1">
    <citation type="submission" date="2021-04" db="EMBL/GenBank/DDBJ databases">
        <authorList>
            <person name="Rodrigo-Torres L."/>
            <person name="Arahal R. D."/>
            <person name="Lucena T."/>
        </authorList>
    </citation>
    <scope>NUCLEOTIDE SEQUENCE</scope>
    <source>
        <strain evidence="3">AS29M-1</strain>
    </source>
</reference>
<dbReference type="PANTHER" id="PTHR43037:SF1">
    <property type="entry name" value="BLL1128 PROTEIN"/>
    <property type="match status" value="1"/>
</dbReference>
<dbReference type="Gene3D" id="3.40.50.1820">
    <property type="entry name" value="alpha/beta hydrolase"/>
    <property type="match status" value="1"/>
</dbReference>
<dbReference type="Proteomes" id="UP000683507">
    <property type="component" value="Chromosome"/>
</dbReference>